<evidence type="ECO:0000256" key="3">
    <source>
        <dbReference type="ARBA" id="ARBA00022821"/>
    </source>
</evidence>
<dbReference type="SUPFAM" id="SSF52540">
    <property type="entry name" value="P-loop containing nucleoside triphosphate hydrolases"/>
    <property type="match status" value="1"/>
</dbReference>
<evidence type="ECO:0000313" key="9">
    <source>
        <dbReference type="RefSeq" id="XP_021832524.1"/>
    </source>
</evidence>
<dbReference type="Pfam" id="PF23598">
    <property type="entry name" value="LRR_14"/>
    <property type="match status" value="1"/>
</dbReference>
<keyword evidence="2" id="KW-0547">Nucleotide-binding</keyword>
<dbReference type="GO" id="GO:0043531">
    <property type="term" value="F:ADP binding"/>
    <property type="evidence" value="ECO:0007669"/>
    <property type="project" value="InterPro"/>
</dbReference>
<evidence type="ECO:0000259" key="4">
    <source>
        <dbReference type="Pfam" id="PF00931"/>
    </source>
</evidence>
<dbReference type="InterPro" id="IPR032675">
    <property type="entry name" value="LRR_dom_sf"/>
</dbReference>
<evidence type="ECO:0000259" key="6">
    <source>
        <dbReference type="Pfam" id="PF23559"/>
    </source>
</evidence>
<evidence type="ECO:0000313" key="8">
    <source>
        <dbReference type="Proteomes" id="UP000515124"/>
    </source>
</evidence>
<protein>
    <submittedName>
        <fullName evidence="9">Disease resistance protein RPP8-like</fullName>
    </submittedName>
</protein>
<evidence type="ECO:0000256" key="1">
    <source>
        <dbReference type="ARBA" id="ARBA00022737"/>
    </source>
</evidence>
<feature type="domain" description="Disease resistance protein winged helix" evidence="6">
    <location>
        <begin position="418"/>
        <end position="488"/>
    </location>
</feature>
<dbReference type="GeneID" id="110772404"/>
<dbReference type="FunFam" id="3.40.50.300:FF:001091">
    <property type="entry name" value="Probable disease resistance protein At1g61300"/>
    <property type="match status" value="1"/>
</dbReference>
<dbReference type="KEGG" id="pavi:110772404"/>
<dbReference type="CDD" id="cd14798">
    <property type="entry name" value="RX-CC_like"/>
    <property type="match status" value="1"/>
</dbReference>
<dbReference type="InterPro" id="IPR042197">
    <property type="entry name" value="Apaf_helical"/>
</dbReference>
<sequence>MAEFVVSIVVKKLTSWITEEALLLEGVGDKVEQLRDQLRWMQSSLKDVDAKREKNERLCNWVSQIREVALDAEDVVETYIAEAASHSSWNISAKLINLHQTGKKIEKILSRVQNISRQKEHFGITGTPQEGCEGTSASPNERLRWWRQTSPNIEEDDLVDLVEDTKASLTQLSSMDPRHRVVSIVGMAGLGKTTLAKKLYNHCDITKQFDCKAFVYVSKDYRRRDTLQGIIVAVSPNCNTEDLKKLEEEALISKLHKLLKERRYLMVLDDIWETEVWDSLQSAFPSGKMGSKVMLTTRNKEVALYADAMSEPIEPRFLTQDEGFELFRKKALPGMDRMPCDLERIGREMMEKCSGLPLAVVVLGGLMSTKRKTAEEWRHVLQNINWRLIDQDRVSAVLALSYNDLPFHLKSCFLYLGLFPEDSSIWKTKLIHLWVAEGFLPQQGEEAAEDVAENCLNELVDRCMIQVGTLTSFGSLRAVRMHDVLRDFSISKGREESFLEIYSGQEIESPTSQRTKCRRLAIHGEHDNLYVFLKPYAPYLRSLLFFNIRYSKLDFVFKDFKLLRVLDGVPFSYQALSAIGNLIQLRYLGVLLRKDMVKNDLPRSIGKLKNLQTLKVKNLITLCFPDVIWKLKNLRHLVVFGLAVHMNSRLDFLNNLRTLKWVRGGRWIEYGRLASLTNLRQLKIELSAQEEFNSVVSNIERLHCLESLSLVFILPNFTLPTAISLSHLEHLHKLRLEGNIKKLPDPHQFPPNLVKLRLFFSDLEEDSIVKLGRLPNLKMLLLGYCSYRWTKLVCSSSEGFPQLHILHLQHLPGLEELIVEEGAMMKLKNLQIINCPELQKIPERFKLLTTYS</sequence>
<dbReference type="PANTHER" id="PTHR23155:SF1193">
    <property type="entry name" value="DISEASE RESISTANCE PROTEIN RPP13-RELATED"/>
    <property type="match status" value="1"/>
</dbReference>
<dbReference type="Gene3D" id="1.10.8.430">
    <property type="entry name" value="Helical domain of apoptotic protease-activating factors"/>
    <property type="match status" value="1"/>
</dbReference>
<evidence type="ECO:0000256" key="2">
    <source>
        <dbReference type="ARBA" id="ARBA00022741"/>
    </source>
</evidence>
<dbReference type="SUPFAM" id="SSF52058">
    <property type="entry name" value="L domain-like"/>
    <property type="match status" value="1"/>
</dbReference>
<dbReference type="Gene3D" id="3.80.10.10">
    <property type="entry name" value="Ribonuclease Inhibitor"/>
    <property type="match status" value="2"/>
</dbReference>
<name>A0A6P5U0A0_PRUAV</name>
<dbReference type="InterPro" id="IPR036388">
    <property type="entry name" value="WH-like_DNA-bd_sf"/>
</dbReference>
<dbReference type="FunFam" id="1.10.10.10:FF:000322">
    <property type="entry name" value="Probable disease resistance protein At1g63360"/>
    <property type="match status" value="1"/>
</dbReference>
<dbReference type="InterPro" id="IPR038005">
    <property type="entry name" value="RX-like_CC"/>
</dbReference>
<dbReference type="InterPro" id="IPR044974">
    <property type="entry name" value="Disease_R_plants"/>
</dbReference>
<dbReference type="InterPro" id="IPR002182">
    <property type="entry name" value="NB-ARC"/>
</dbReference>
<dbReference type="InterPro" id="IPR055414">
    <property type="entry name" value="LRR_R13L4/SHOC2-like"/>
</dbReference>
<keyword evidence="8" id="KW-1185">Reference proteome</keyword>
<dbReference type="RefSeq" id="XP_021832524.1">
    <property type="nucleotide sequence ID" value="XM_021976832.1"/>
</dbReference>
<accession>A0A6P5U0A0</accession>
<dbReference type="PRINTS" id="PR00364">
    <property type="entry name" value="DISEASERSIST"/>
</dbReference>
<dbReference type="Gene3D" id="1.20.5.4130">
    <property type="match status" value="1"/>
</dbReference>
<dbReference type="Pfam" id="PF23559">
    <property type="entry name" value="WHD_DRP"/>
    <property type="match status" value="1"/>
</dbReference>
<reference evidence="9" key="1">
    <citation type="submission" date="2025-08" db="UniProtKB">
        <authorList>
            <consortium name="RefSeq"/>
        </authorList>
    </citation>
    <scope>IDENTIFICATION</scope>
</reference>
<dbReference type="FunFam" id="1.10.8.430:FF:000003">
    <property type="entry name" value="Probable disease resistance protein At5g66910"/>
    <property type="match status" value="1"/>
</dbReference>
<dbReference type="GO" id="GO:0098542">
    <property type="term" value="P:defense response to other organism"/>
    <property type="evidence" value="ECO:0007669"/>
    <property type="project" value="TreeGrafter"/>
</dbReference>
<gene>
    <name evidence="9" type="primary">LOC110772404</name>
</gene>
<feature type="domain" description="NB-ARC" evidence="4">
    <location>
        <begin position="170"/>
        <end position="333"/>
    </location>
</feature>
<dbReference type="InterPro" id="IPR058922">
    <property type="entry name" value="WHD_DRP"/>
</dbReference>
<dbReference type="Gene3D" id="1.10.10.10">
    <property type="entry name" value="Winged helix-like DNA-binding domain superfamily/Winged helix DNA-binding domain"/>
    <property type="match status" value="1"/>
</dbReference>
<organism evidence="8 9">
    <name type="scientific">Prunus avium</name>
    <name type="common">Cherry</name>
    <name type="synonym">Cerasus avium</name>
    <dbReference type="NCBI Taxonomy" id="42229"/>
    <lineage>
        <taxon>Eukaryota</taxon>
        <taxon>Viridiplantae</taxon>
        <taxon>Streptophyta</taxon>
        <taxon>Embryophyta</taxon>
        <taxon>Tracheophyta</taxon>
        <taxon>Spermatophyta</taxon>
        <taxon>Magnoliopsida</taxon>
        <taxon>eudicotyledons</taxon>
        <taxon>Gunneridae</taxon>
        <taxon>Pentapetalae</taxon>
        <taxon>rosids</taxon>
        <taxon>fabids</taxon>
        <taxon>Rosales</taxon>
        <taxon>Rosaceae</taxon>
        <taxon>Amygdaloideae</taxon>
        <taxon>Amygdaleae</taxon>
        <taxon>Prunus</taxon>
    </lineage>
</organism>
<feature type="domain" description="Disease resistance N-terminal" evidence="5">
    <location>
        <begin position="5"/>
        <end position="90"/>
    </location>
</feature>
<dbReference type="Pfam" id="PF00931">
    <property type="entry name" value="NB-ARC"/>
    <property type="match status" value="1"/>
</dbReference>
<proteinExistence type="predicted"/>
<dbReference type="Pfam" id="PF18052">
    <property type="entry name" value="Rx_N"/>
    <property type="match status" value="1"/>
</dbReference>
<evidence type="ECO:0000259" key="7">
    <source>
        <dbReference type="Pfam" id="PF23598"/>
    </source>
</evidence>
<keyword evidence="3" id="KW-0611">Plant defense</keyword>
<feature type="domain" description="Disease resistance R13L4/SHOC-2-like LRR" evidence="7">
    <location>
        <begin position="540"/>
        <end position="833"/>
    </location>
</feature>
<dbReference type="Gene3D" id="3.40.50.300">
    <property type="entry name" value="P-loop containing nucleotide triphosphate hydrolases"/>
    <property type="match status" value="1"/>
</dbReference>
<dbReference type="Proteomes" id="UP000515124">
    <property type="component" value="Unplaced"/>
</dbReference>
<keyword evidence="1" id="KW-0677">Repeat</keyword>
<dbReference type="InterPro" id="IPR041118">
    <property type="entry name" value="Rx_N"/>
</dbReference>
<dbReference type="InterPro" id="IPR027417">
    <property type="entry name" value="P-loop_NTPase"/>
</dbReference>
<dbReference type="AlphaFoldDB" id="A0A6P5U0A0"/>
<evidence type="ECO:0000259" key="5">
    <source>
        <dbReference type="Pfam" id="PF18052"/>
    </source>
</evidence>
<dbReference type="PANTHER" id="PTHR23155">
    <property type="entry name" value="DISEASE RESISTANCE PROTEIN RP"/>
    <property type="match status" value="1"/>
</dbReference>